<evidence type="ECO:0000313" key="3">
    <source>
        <dbReference type="Proteomes" id="UP001233999"/>
    </source>
</evidence>
<dbReference type="Proteomes" id="UP001233999">
    <property type="component" value="Unassembled WGS sequence"/>
</dbReference>
<evidence type="ECO:0000256" key="1">
    <source>
        <dbReference type="SAM" id="Phobius"/>
    </source>
</evidence>
<dbReference type="EMBL" id="JASPKZ010002166">
    <property type="protein sequence ID" value="KAJ9596184.1"/>
    <property type="molecule type" value="Genomic_DNA"/>
</dbReference>
<feature type="transmembrane region" description="Helical" evidence="1">
    <location>
        <begin position="41"/>
        <end position="61"/>
    </location>
</feature>
<feature type="non-terminal residue" evidence="2">
    <location>
        <position position="1"/>
    </location>
</feature>
<keyword evidence="3" id="KW-1185">Reference proteome</keyword>
<keyword evidence="1" id="KW-1133">Transmembrane helix</keyword>
<feature type="non-terminal residue" evidence="2">
    <location>
        <position position="73"/>
    </location>
</feature>
<sequence>NMKLPLESQNGVEYATANYNCCMGNNLSTETYGPTVSENHLAIIIILIIIVIIIIIIHHWCQKQWEATTYNSL</sequence>
<reference evidence="2" key="2">
    <citation type="submission" date="2023-05" db="EMBL/GenBank/DDBJ databases">
        <authorList>
            <person name="Fouks B."/>
        </authorList>
    </citation>
    <scope>NUCLEOTIDE SEQUENCE</scope>
    <source>
        <strain evidence="2">Stay&amp;Tobe</strain>
        <tissue evidence="2">Testes</tissue>
    </source>
</reference>
<accession>A0AAD8ABS8</accession>
<organism evidence="2 3">
    <name type="scientific">Diploptera punctata</name>
    <name type="common">Pacific beetle cockroach</name>
    <dbReference type="NCBI Taxonomy" id="6984"/>
    <lineage>
        <taxon>Eukaryota</taxon>
        <taxon>Metazoa</taxon>
        <taxon>Ecdysozoa</taxon>
        <taxon>Arthropoda</taxon>
        <taxon>Hexapoda</taxon>
        <taxon>Insecta</taxon>
        <taxon>Pterygota</taxon>
        <taxon>Neoptera</taxon>
        <taxon>Polyneoptera</taxon>
        <taxon>Dictyoptera</taxon>
        <taxon>Blattodea</taxon>
        <taxon>Blaberoidea</taxon>
        <taxon>Blaberidae</taxon>
        <taxon>Diplopterinae</taxon>
        <taxon>Diploptera</taxon>
    </lineage>
</organism>
<proteinExistence type="predicted"/>
<name>A0AAD8ABS8_DIPPU</name>
<keyword evidence="1" id="KW-0812">Transmembrane</keyword>
<comment type="caution">
    <text evidence="2">The sequence shown here is derived from an EMBL/GenBank/DDBJ whole genome shotgun (WGS) entry which is preliminary data.</text>
</comment>
<reference evidence="2" key="1">
    <citation type="journal article" date="2023" name="IScience">
        <title>Live-bearing cockroach genome reveals convergent evolutionary mechanisms linked to viviparity in insects and beyond.</title>
        <authorList>
            <person name="Fouks B."/>
            <person name="Harrison M.C."/>
            <person name="Mikhailova A.A."/>
            <person name="Marchal E."/>
            <person name="English S."/>
            <person name="Carruthers M."/>
            <person name="Jennings E.C."/>
            <person name="Chiamaka E.L."/>
            <person name="Frigard R.A."/>
            <person name="Pippel M."/>
            <person name="Attardo G.M."/>
            <person name="Benoit J.B."/>
            <person name="Bornberg-Bauer E."/>
            <person name="Tobe S.S."/>
        </authorList>
    </citation>
    <scope>NUCLEOTIDE SEQUENCE</scope>
    <source>
        <strain evidence="2">Stay&amp;Tobe</strain>
    </source>
</reference>
<gene>
    <name evidence="2" type="ORF">L9F63_027194</name>
</gene>
<keyword evidence="1" id="KW-0472">Membrane</keyword>
<evidence type="ECO:0000313" key="2">
    <source>
        <dbReference type="EMBL" id="KAJ9596184.1"/>
    </source>
</evidence>
<dbReference type="AlphaFoldDB" id="A0AAD8ABS8"/>
<protein>
    <submittedName>
        <fullName evidence="2">Uncharacterized protein</fullName>
    </submittedName>
</protein>